<dbReference type="PANTHER" id="PTHR44196">
    <property type="entry name" value="DEHYDROGENASE/REDUCTASE SDR FAMILY MEMBER 7B"/>
    <property type="match status" value="1"/>
</dbReference>
<comment type="similarity">
    <text evidence="1 3">Belongs to the short-chain dehydrogenases/reductases (SDR) family.</text>
</comment>
<organism evidence="4 5">
    <name type="scientific">Gloeobacter kilaueensis (strain ATCC BAA-2537 / CCAP 1431/1 / ULC 316 / JS1)</name>
    <dbReference type="NCBI Taxonomy" id="1183438"/>
    <lineage>
        <taxon>Bacteria</taxon>
        <taxon>Bacillati</taxon>
        <taxon>Cyanobacteriota</taxon>
        <taxon>Cyanophyceae</taxon>
        <taxon>Gloeobacterales</taxon>
        <taxon>Gloeobacteraceae</taxon>
        <taxon>Gloeobacter</taxon>
    </lineage>
</organism>
<evidence type="ECO:0000256" key="2">
    <source>
        <dbReference type="ARBA" id="ARBA00023002"/>
    </source>
</evidence>
<evidence type="ECO:0000313" key="4">
    <source>
        <dbReference type="EMBL" id="AGY57730.1"/>
    </source>
</evidence>
<dbReference type="InterPro" id="IPR002347">
    <property type="entry name" value="SDR_fam"/>
</dbReference>
<keyword evidence="2" id="KW-0560">Oxidoreductase</keyword>
<evidence type="ECO:0000313" key="5">
    <source>
        <dbReference type="Proteomes" id="UP000017396"/>
    </source>
</evidence>
<dbReference type="EMBL" id="CP003587">
    <property type="protein sequence ID" value="AGY57730.1"/>
    <property type="molecule type" value="Genomic_DNA"/>
</dbReference>
<dbReference type="PRINTS" id="PR00081">
    <property type="entry name" value="GDHRDH"/>
</dbReference>
<dbReference type="NCBIfam" id="NF005672">
    <property type="entry name" value="PRK07454.1"/>
    <property type="match status" value="1"/>
</dbReference>
<dbReference type="InterPro" id="IPR036291">
    <property type="entry name" value="NAD(P)-bd_dom_sf"/>
</dbReference>
<name>U5QJ75_GLOK1</name>
<dbReference type="CDD" id="cd05233">
    <property type="entry name" value="SDR_c"/>
    <property type="match status" value="1"/>
</dbReference>
<dbReference type="RefSeq" id="WP_023172835.1">
    <property type="nucleotide sequence ID" value="NC_022600.1"/>
</dbReference>
<reference evidence="4 5" key="1">
    <citation type="journal article" date="2013" name="PLoS ONE">
        <title>Cultivation and Complete Genome Sequencing of Gloeobacter kilaueensis sp. nov., from a Lava Cave in Kilauea Caldera, Hawai'i.</title>
        <authorList>
            <person name="Saw J.H."/>
            <person name="Schatz M."/>
            <person name="Brown M.V."/>
            <person name="Kunkel D.D."/>
            <person name="Foster J.S."/>
            <person name="Shick H."/>
            <person name="Christensen S."/>
            <person name="Hou S."/>
            <person name="Wan X."/>
            <person name="Donachie S.P."/>
        </authorList>
    </citation>
    <scope>NUCLEOTIDE SEQUENCE [LARGE SCALE GENOMIC DNA]</scope>
    <source>
        <strain evidence="5">JS</strain>
    </source>
</reference>
<dbReference type="HOGENOM" id="CLU_010194_2_10_3"/>
<dbReference type="PRINTS" id="PR00080">
    <property type="entry name" value="SDRFAMILY"/>
</dbReference>
<dbReference type="Proteomes" id="UP000017396">
    <property type="component" value="Chromosome"/>
</dbReference>
<dbReference type="InterPro" id="IPR020904">
    <property type="entry name" value="Sc_DH/Rdtase_CS"/>
</dbReference>
<proteinExistence type="inferred from homology"/>
<keyword evidence="5" id="KW-1185">Reference proteome</keyword>
<evidence type="ECO:0000256" key="3">
    <source>
        <dbReference type="RuleBase" id="RU000363"/>
    </source>
</evidence>
<dbReference type="Pfam" id="PF00106">
    <property type="entry name" value="adh_short"/>
    <property type="match status" value="1"/>
</dbReference>
<sequence>MQLDSDSNRLPVALVSGASSGIGQATARRLAQAGFAVALVARNRERLAGLQAELPTATSLTIAQDLTDFAALGALVEAVEAKLGPIAVLVNNAGMAYTGPLETMPVADWEQVLKLNLTAPFALTRAVLPTMRQRRTGTIINMVSIAGKQTFADWGAYCASKFGLLAFSRTLAQEVRQDGIRVTALCPGAVDTALWDSEAVTADFDRQAMLAAETVADLVLYAASLPERAVLEEVVLMPSGGVL</sequence>
<dbReference type="SUPFAM" id="SSF51735">
    <property type="entry name" value="NAD(P)-binding Rossmann-fold domains"/>
    <property type="match status" value="1"/>
</dbReference>
<dbReference type="FunFam" id="3.40.50.720:FF:000047">
    <property type="entry name" value="NADP-dependent L-serine/L-allo-threonine dehydrogenase"/>
    <property type="match status" value="1"/>
</dbReference>
<dbReference type="PROSITE" id="PS00061">
    <property type="entry name" value="ADH_SHORT"/>
    <property type="match status" value="1"/>
</dbReference>
<dbReference type="STRING" id="1183438.GKIL_1484"/>
<dbReference type="KEGG" id="glj:GKIL_1484"/>
<dbReference type="GO" id="GO:0016616">
    <property type="term" value="F:oxidoreductase activity, acting on the CH-OH group of donors, NAD or NADP as acceptor"/>
    <property type="evidence" value="ECO:0007669"/>
    <property type="project" value="UniProtKB-ARBA"/>
</dbReference>
<dbReference type="Gene3D" id="3.40.50.720">
    <property type="entry name" value="NAD(P)-binding Rossmann-like Domain"/>
    <property type="match status" value="1"/>
</dbReference>
<accession>U5QJ75</accession>
<dbReference type="GO" id="GO:0016020">
    <property type="term" value="C:membrane"/>
    <property type="evidence" value="ECO:0007669"/>
    <property type="project" value="TreeGrafter"/>
</dbReference>
<gene>
    <name evidence="4" type="ORF">GKIL_1484</name>
</gene>
<dbReference type="AlphaFoldDB" id="U5QJ75"/>
<protein>
    <submittedName>
        <fullName evidence="4">Short chain dehydrogenase</fullName>
    </submittedName>
</protein>
<dbReference type="eggNOG" id="COG4221">
    <property type="taxonomic scope" value="Bacteria"/>
</dbReference>
<dbReference type="PANTHER" id="PTHR44196:SF1">
    <property type="entry name" value="DEHYDROGENASE_REDUCTASE SDR FAMILY MEMBER 7B"/>
    <property type="match status" value="1"/>
</dbReference>
<dbReference type="PIRSF" id="PIRSF000126">
    <property type="entry name" value="11-beta-HSD1"/>
    <property type="match status" value="1"/>
</dbReference>
<evidence type="ECO:0000256" key="1">
    <source>
        <dbReference type="ARBA" id="ARBA00006484"/>
    </source>
</evidence>